<dbReference type="GO" id="GO:1990904">
    <property type="term" value="C:ribonucleoprotein complex"/>
    <property type="evidence" value="ECO:0007669"/>
    <property type="project" value="UniProtKB-KW"/>
</dbReference>
<dbReference type="GeneTree" id="ENSGT01120000276722"/>
<keyword evidence="3" id="KW-0689">Ribosomal protein</keyword>
<protein>
    <submittedName>
        <fullName evidence="5">Uncharacterized protein</fullName>
    </submittedName>
</protein>
<reference evidence="5" key="1">
    <citation type="submission" date="2025-08" db="UniProtKB">
        <authorList>
            <consortium name="Ensembl"/>
        </authorList>
    </citation>
    <scope>IDENTIFICATION</scope>
</reference>
<reference evidence="5" key="2">
    <citation type="submission" date="2025-09" db="UniProtKB">
        <authorList>
            <consortium name="Ensembl"/>
        </authorList>
    </citation>
    <scope>IDENTIFICATION</scope>
</reference>
<evidence type="ECO:0000256" key="3">
    <source>
        <dbReference type="ARBA" id="ARBA00022980"/>
    </source>
</evidence>
<dbReference type="Proteomes" id="UP000694391">
    <property type="component" value="Unplaced"/>
</dbReference>
<keyword evidence="6" id="KW-1185">Reference proteome</keyword>
<evidence type="ECO:0000313" key="6">
    <source>
        <dbReference type="Proteomes" id="UP000694391"/>
    </source>
</evidence>
<evidence type="ECO:0000256" key="2">
    <source>
        <dbReference type="ARBA" id="ARBA00005436"/>
    </source>
</evidence>
<comment type="similarity">
    <text evidence="2">Belongs to the eukaryotic ribosomal protein P1/P2 family.</text>
</comment>
<proteinExistence type="inferred from homology"/>
<evidence type="ECO:0000256" key="1">
    <source>
        <dbReference type="ARBA" id="ARBA00003362"/>
    </source>
</evidence>
<sequence length="52" mass="6272">MASFSELVSIDSALILHDDEVTLRRRRRNQKKKNLKRLMMTWVLVFLTKRLL</sequence>
<dbReference type="AlphaFoldDB" id="A0A8C0KFX6"/>
<dbReference type="Gene3D" id="1.10.10.1410">
    <property type="match status" value="1"/>
</dbReference>
<dbReference type="Ensembl" id="ENSCAFT00020017310.1">
    <property type="protein sequence ID" value="ENSCAFP00020014880.1"/>
    <property type="gene ID" value="ENSCAFG00020012001.1"/>
</dbReference>
<name>A0A8C0KFX6_CANLU</name>
<dbReference type="GO" id="GO:0005840">
    <property type="term" value="C:ribosome"/>
    <property type="evidence" value="ECO:0007669"/>
    <property type="project" value="UniProtKB-KW"/>
</dbReference>
<dbReference type="InterPro" id="IPR038716">
    <property type="entry name" value="P1/P2_N_sf"/>
</dbReference>
<organism evidence="5 6">
    <name type="scientific">Canis lupus dingo</name>
    <name type="common">dingo</name>
    <dbReference type="NCBI Taxonomy" id="286419"/>
    <lineage>
        <taxon>Eukaryota</taxon>
        <taxon>Metazoa</taxon>
        <taxon>Chordata</taxon>
        <taxon>Craniata</taxon>
        <taxon>Vertebrata</taxon>
        <taxon>Euteleostomi</taxon>
        <taxon>Mammalia</taxon>
        <taxon>Eutheria</taxon>
        <taxon>Laurasiatheria</taxon>
        <taxon>Carnivora</taxon>
        <taxon>Caniformia</taxon>
        <taxon>Canidae</taxon>
        <taxon>Canis</taxon>
    </lineage>
</organism>
<comment type="function">
    <text evidence="1">Plays an important role in the elongation step of protein synthesis.</text>
</comment>
<evidence type="ECO:0000313" key="5">
    <source>
        <dbReference type="Ensembl" id="ENSCAFP00020014880.1"/>
    </source>
</evidence>
<evidence type="ECO:0000256" key="4">
    <source>
        <dbReference type="ARBA" id="ARBA00023274"/>
    </source>
</evidence>
<keyword evidence="4" id="KW-0687">Ribonucleoprotein</keyword>
<accession>A0A8C0KFX6</accession>